<sequence>MIHKVHPPRMSSQPTSALPLVLQLDNLPTTPCSDGPIVALLAEQTWNTSESLVEFLLPPMPLQHADGRRMAFLKGASAGRRTTPWRLYENFSVSPTLFLGRECPAKPLPGRSWSSRIQARWNGQAIYCLKLHCLNSPLIADWSRARRRGNAWALFRCYCVSLHALAGGTVY</sequence>
<proteinExistence type="predicted"/>
<name>A0A8J4XSF2_CHIOP</name>
<gene>
    <name evidence="1" type="ORF">GWK47_016472</name>
</gene>
<organism evidence="1 2">
    <name type="scientific">Chionoecetes opilio</name>
    <name type="common">Atlantic snow crab</name>
    <name type="synonym">Cancer opilio</name>
    <dbReference type="NCBI Taxonomy" id="41210"/>
    <lineage>
        <taxon>Eukaryota</taxon>
        <taxon>Metazoa</taxon>
        <taxon>Ecdysozoa</taxon>
        <taxon>Arthropoda</taxon>
        <taxon>Crustacea</taxon>
        <taxon>Multicrustacea</taxon>
        <taxon>Malacostraca</taxon>
        <taxon>Eumalacostraca</taxon>
        <taxon>Eucarida</taxon>
        <taxon>Decapoda</taxon>
        <taxon>Pleocyemata</taxon>
        <taxon>Brachyura</taxon>
        <taxon>Eubrachyura</taxon>
        <taxon>Majoidea</taxon>
        <taxon>Majidae</taxon>
        <taxon>Chionoecetes</taxon>
    </lineage>
</organism>
<dbReference type="AlphaFoldDB" id="A0A8J4XSF2"/>
<keyword evidence="2" id="KW-1185">Reference proteome</keyword>
<dbReference type="EMBL" id="JACEEZ010021570">
    <property type="protein sequence ID" value="KAG0713323.1"/>
    <property type="molecule type" value="Genomic_DNA"/>
</dbReference>
<dbReference type="Proteomes" id="UP000770661">
    <property type="component" value="Unassembled WGS sequence"/>
</dbReference>
<protein>
    <submittedName>
        <fullName evidence="1">Uncharacterized protein</fullName>
    </submittedName>
</protein>
<accession>A0A8J4XSF2</accession>
<evidence type="ECO:0000313" key="2">
    <source>
        <dbReference type="Proteomes" id="UP000770661"/>
    </source>
</evidence>
<reference evidence="1" key="1">
    <citation type="submission" date="2020-07" db="EMBL/GenBank/DDBJ databases">
        <title>The High-quality genome of the commercially important snow crab, Chionoecetes opilio.</title>
        <authorList>
            <person name="Jeong J.-H."/>
            <person name="Ryu S."/>
        </authorList>
    </citation>
    <scope>NUCLEOTIDE SEQUENCE</scope>
    <source>
        <strain evidence="1">MADBK_172401_WGS</strain>
        <tissue evidence="1">Digestive gland</tissue>
    </source>
</reference>
<evidence type="ECO:0000313" key="1">
    <source>
        <dbReference type="EMBL" id="KAG0713323.1"/>
    </source>
</evidence>
<comment type="caution">
    <text evidence="1">The sequence shown here is derived from an EMBL/GenBank/DDBJ whole genome shotgun (WGS) entry which is preliminary data.</text>
</comment>